<gene>
    <name evidence="10" type="ORF">SELMODRAFT_82367</name>
</gene>
<dbReference type="InterPro" id="IPR044960">
    <property type="entry name" value="RCA-like"/>
</dbReference>
<evidence type="ECO:0000313" key="10">
    <source>
        <dbReference type="EMBL" id="EFJ34330.1"/>
    </source>
</evidence>
<evidence type="ECO:0000259" key="8">
    <source>
        <dbReference type="Pfam" id="PF00004"/>
    </source>
</evidence>
<evidence type="ECO:0000256" key="6">
    <source>
        <dbReference type="RuleBase" id="RU369045"/>
    </source>
</evidence>
<dbReference type="GO" id="GO:0016887">
    <property type="term" value="F:ATP hydrolysis activity"/>
    <property type="evidence" value="ECO:0007669"/>
    <property type="project" value="UniProtKB-UniRule"/>
</dbReference>
<keyword evidence="3 6" id="KW-0067">ATP-binding</keyword>
<keyword evidence="6" id="KW-0150">Chloroplast</keyword>
<dbReference type="OMA" id="QQSSWEA"/>
<evidence type="ECO:0000259" key="9">
    <source>
        <dbReference type="Pfam" id="PF21228"/>
    </source>
</evidence>
<organism evidence="11">
    <name type="scientific">Selaginella moellendorffii</name>
    <name type="common">Spikemoss</name>
    <dbReference type="NCBI Taxonomy" id="88036"/>
    <lineage>
        <taxon>Eukaryota</taxon>
        <taxon>Viridiplantae</taxon>
        <taxon>Streptophyta</taxon>
        <taxon>Embryophyta</taxon>
        <taxon>Tracheophyta</taxon>
        <taxon>Lycopodiopsida</taxon>
        <taxon>Selaginellales</taxon>
        <taxon>Selaginellaceae</taxon>
        <taxon>Selaginella</taxon>
    </lineage>
</organism>
<dbReference type="Pfam" id="PF00004">
    <property type="entry name" value="AAA"/>
    <property type="match status" value="1"/>
</dbReference>
<dbReference type="EMBL" id="GL377569">
    <property type="protein sequence ID" value="EFJ34330.1"/>
    <property type="molecule type" value="Genomic_DNA"/>
</dbReference>
<comment type="subcellular location">
    <subcellularLocation>
        <location evidence="1 6">Plastid</location>
        <location evidence="1 6">Chloroplast stroma</location>
    </subcellularLocation>
</comment>
<dbReference type="STRING" id="88036.D8QYZ6"/>
<comment type="function">
    <text evidence="4 6">Activation of RuBisCO (ribulose-1,5-bisphosphate carboxylase/oxygenase; EC 4.1.1.39) involves the ATP-dependent carboxylation of the epsilon-amino group of lysine leading to a carbamate structure.</text>
</comment>
<feature type="domain" description="Ribulose bisphosphate carboxylase/oxygenase activase AAA helical" evidence="9">
    <location>
        <begin position="299"/>
        <end position="395"/>
    </location>
</feature>
<dbReference type="KEGG" id="smo:SELMODRAFT_82367"/>
<name>D8QYZ6_SELML</name>
<evidence type="ECO:0000256" key="2">
    <source>
        <dbReference type="ARBA" id="ARBA00022741"/>
    </source>
</evidence>
<evidence type="ECO:0000256" key="1">
    <source>
        <dbReference type="ARBA" id="ARBA00004470"/>
    </source>
</evidence>
<dbReference type="GO" id="GO:0005524">
    <property type="term" value="F:ATP binding"/>
    <property type="evidence" value="ECO:0007669"/>
    <property type="project" value="UniProtKB-UniRule"/>
</dbReference>
<keyword evidence="6" id="KW-0934">Plastid</keyword>
<comment type="similarity">
    <text evidence="5 6">Belongs to the RuBisCO activase family.</text>
</comment>
<dbReference type="InterPro" id="IPR027417">
    <property type="entry name" value="P-loop_NTPase"/>
</dbReference>
<dbReference type="InterPro" id="IPR048571">
    <property type="entry name" value="RuBisCO_activase_AAA_helical"/>
</dbReference>
<proteinExistence type="inferred from homology"/>
<reference evidence="10 11" key="1">
    <citation type="journal article" date="2011" name="Science">
        <title>The Selaginella genome identifies genetic changes associated with the evolution of vascular plants.</title>
        <authorList>
            <person name="Banks J.A."/>
            <person name="Nishiyama T."/>
            <person name="Hasebe M."/>
            <person name="Bowman J.L."/>
            <person name="Gribskov M."/>
            <person name="dePamphilis C."/>
            <person name="Albert V.A."/>
            <person name="Aono N."/>
            <person name="Aoyama T."/>
            <person name="Ambrose B.A."/>
            <person name="Ashton N.W."/>
            <person name="Axtell M.J."/>
            <person name="Barker E."/>
            <person name="Barker M.S."/>
            <person name="Bennetzen J.L."/>
            <person name="Bonawitz N.D."/>
            <person name="Chapple C."/>
            <person name="Cheng C."/>
            <person name="Correa L.G."/>
            <person name="Dacre M."/>
            <person name="DeBarry J."/>
            <person name="Dreyer I."/>
            <person name="Elias M."/>
            <person name="Engstrom E.M."/>
            <person name="Estelle M."/>
            <person name="Feng L."/>
            <person name="Finet C."/>
            <person name="Floyd S.K."/>
            <person name="Frommer W.B."/>
            <person name="Fujita T."/>
            <person name="Gramzow L."/>
            <person name="Gutensohn M."/>
            <person name="Harholt J."/>
            <person name="Hattori M."/>
            <person name="Heyl A."/>
            <person name="Hirai T."/>
            <person name="Hiwatashi Y."/>
            <person name="Ishikawa M."/>
            <person name="Iwata M."/>
            <person name="Karol K.G."/>
            <person name="Koehler B."/>
            <person name="Kolukisaoglu U."/>
            <person name="Kubo M."/>
            <person name="Kurata T."/>
            <person name="Lalonde S."/>
            <person name="Li K."/>
            <person name="Li Y."/>
            <person name="Litt A."/>
            <person name="Lyons E."/>
            <person name="Manning G."/>
            <person name="Maruyama T."/>
            <person name="Michael T.P."/>
            <person name="Mikami K."/>
            <person name="Miyazaki S."/>
            <person name="Morinaga S."/>
            <person name="Murata T."/>
            <person name="Mueller-Roeber B."/>
            <person name="Nelson D.R."/>
            <person name="Obara M."/>
            <person name="Oguri Y."/>
            <person name="Olmstead R.G."/>
            <person name="Onodera N."/>
            <person name="Petersen B.L."/>
            <person name="Pils B."/>
            <person name="Prigge M."/>
            <person name="Rensing S.A."/>
            <person name="Riano-Pachon D.M."/>
            <person name="Roberts A.W."/>
            <person name="Sato Y."/>
            <person name="Scheller H.V."/>
            <person name="Schulz B."/>
            <person name="Schulz C."/>
            <person name="Shakirov E.V."/>
            <person name="Shibagaki N."/>
            <person name="Shinohara N."/>
            <person name="Shippen D.E."/>
            <person name="Soerensen I."/>
            <person name="Sotooka R."/>
            <person name="Sugimoto N."/>
            <person name="Sugita M."/>
            <person name="Sumikawa N."/>
            <person name="Tanurdzic M."/>
            <person name="Theissen G."/>
            <person name="Ulvskov P."/>
            <person name="Wakazuki S."/>
            <person name="Weng J.K."/>
            <person name="Willats W.W."/>
            <person name="Wipf D."/>
            <person name="Wolf P.G."/>
            <person name="Yang L."/>
            <person name="Zimmer A.D."/>
            <person name="Zhu Q."/>
            <person name="Mitros T."/>
            <person name="Hellsten U."/>
            <person name="Loque D."/>
            <person name="Otillar R."/>
            <person name="Salamov A."/>
            <person name="Schmutz J."/>
            <person name="Shapiro H."/>
            <person name="Lindquist E."/>
            <person name="Lucas S."/>
            <person name="Rokhsar D."/>
            <person name="Grigoriev I.V."/>
        </authorList>
    </citation>
    <scope>NUCLEOTIDE SEQUENCE [LARGE SCALE GENOMIC DNA]</scope>
</reference>
<dbReference type="InterPro" id="IPR003959">
    <property type="entry name" value="ATPase_AAA_core"/>
</dbReference>
<dbReference type="Gene3D" id="3.40.50.300">
    <property type="entry name" value="P-loop containing nucleotide triphosphate hydrolases"/>
    <property type="match status" value="1"/>
</dbReference>
<dbReference type="Pfam" id="PF21228">
    <property type="entry name" value="RuBisCO_activase_AAA_helical"/>
    <property type="match status" value="1"/>
</dbReference>
<dbReference type="GO" id="GO:0009570">
    <property type="term" value="C:chloroplast stroma"/>
    <property type="evidence" value="ECO:0007669"/>
    <property type="project" value="UniProtKB-SubCell"/>
</dbReference>
<keyword evidence="11" id="KW-1185">Reference proteome</keyword>
<dbReference type="Gramene" id="EFJ34330">
    <property type="protein sequence ID" value="EFJ34330"/>
    <property type="gene ID" value="SELMODRAFT_82367"/>
</dbReference>
<dbReference type="PANTHER" id="PTHR32429:SF11">
    <property type="entry name" value="RIBULOSE BISPHOSPHATE CARBOXYLASE_OXYGENASE ACTIVASE, CHLOROPLASTIC"/>
    <property type="match status" value="1"/>
</dbReference>
<dbReference type="FunCoup" id="D8QYZ6">
    <property type="interactions" value="1630"/>
</dbReference>
<evidence type="ECO:0000313" key="11">
    <source>
        <dbReference type="Proteomes" id="UP000001514"/>
    </source>
</evidence>
<dbReference type="AlphaFoldDB" id="D8QYZ6"/>
<evidence type="ECO:0000256" key="3">
    <source>
        <dbReference type="ARBA" id="ARBA00022840"/>
    </source>
</evidence>
<evidence type="ECO:0000256" key="4">
    <source>
        <dbReference type="ARBA" id="ARBA00025556"/>
    </source>
</evidence>
<dbReference type="HOGENOM" id="CLU_038420_1_0_1"/>
<accession>D8QYZ6</accession>
<keyword evidence="2 6" id="KW-0547">Nucleotide-binding</keyword>
<evidence type="ECO:0000256" key="7">
    <source>
        <dbReference type="SAM" id="MobiDB-lite"/>
    </source>
</evidence>
<dbReference type="Gene3D" id="1.10.8.1070">
    <property type="match status" value="1"/>
</dbReference>
<dbReference type="GO" id="GO:0046863">
    <property type="term" value="F:ribulose-1,5-bisphosphate carboxylase/oxygenase activator activity"/>
    <property type="evidence" value="ECO:0007669"/>
    <property type="project" value="UniProtKB-UniRule"/>
</dbReference>
<sequence>MGNYEQHRHLTAGIHFCRRRASSLRSSLSYSSPSCSSSSPRENEPVQERLGPSSWTAKDSVGEDYLYRLGKEADNMNITVGARQGMIDNVFVGDFLGKEADIVFAYRQKVTRSFEHLQGDYYIAPAFLVLTHIVKNYVAEQLDTSVPLILGVWGGKGQGKTFQTELIFKAMGVEPVIMSAGEMESERAGEPGRLIRDRYRTAAQVVKNQGKLSCLMINDIDAGIGRFENTQMTVNNQIVVGTLMNLADNPTQVSVGQDWREGDVIKRVPIIVTGNDFSTLWAPLIRDGRMDKFYWQPSREDLINIVYRMYSKDGLSRVDVETIVDKFPNQALDFYGALKSRACDEELWKWLESNGGPEKLNEIFRQSKKKTIDFNPPEQTLTSLLKAGTSLVEEQKMVTKMRLSDEYMKKQTGEGGLIGLS</sequence>
<dbReference type="SUPFAM" id="SSF52540">
    <property type="entry name" value="P-loop containing nucleoside triphosphate hydrolases"/>
    <property type="match status" value="1"/>
</dbReference>
<evidence type="ECO:0000256" key="5">
    <source>
        <dbReference type="ARBA" id="ARBA00025781"/>
    </source>
</evidence>
<dbReference type="eggNOG" id="KOG0651">
    <property type="taxonomic scope" value="Eukaryota"/>
</dbReference>
<dbReference type="Proteomes" id="UP000001514">
    <property type="component" value="Unassembled WGS sequence"/>
</dbReference>
<feature type="compositionally biased region" description="Low complexity" evidence="7">
    <location>
        <begin position="30"/>
        <end position="40"/>
    </location>
</feature>
<protein>
    <recommendedName>
        <fullName evidence="6">Ribulose bisphosphate carboxylase/oxygenase activase, chloroplastic</fullName>
        <shortName evidence="6">RA</shortName>
        <shortName evidence="6">RuBisCO activase</shortName>
    </recommendedName>
</protein>
<dbReference type="PANTHER" id="PTHR32429">
    <property type="match status" value="1"/>
</dbReference>
<feature type="region of interest" description="Disordered" evidence="7">
    <location>
        <begin position="30"/>
        <end position="55"/>
    </location>
</feature>
<dbReference type="InParanoid" id="D8QYZ6"/>
<feature type="domain" description="ATPase AAA-type core" evidence="8">
    <location>
        <begin position="152"/>
        <end position="296"/>
    </location>
</feature>